<keyword evidence="10" id="KW-1185">Reference proteome</keyword>
<evidence type="ECO:0000313" key="10">
    <source>
        <dbReference type="Proteomes" id="UP000292447"/>
    </source>
</evidence>
<comment type="similarity">
    <text evidence="3 8">Belongs to the PIGW family.</text>
</comment>
<feature type="transmembrane region" description="Helical" evidence="8">
    <location>
        <begin position="400"/>
        <end position="418"/>
    </location>
</feature>
<feature type="transmembrane region" description="Helical" evidence="8">
    <location>
        <begin position="253"/>
        <end position="271"/>
    </location>
</feature>
<comment type="subcellular location">
    <subcellularLocation>
        <location evidence="1 8">Endoplasmic reticulum membrane</location>
        <topology evidence="1 8">Multi-pass membrane protein</topology>
    </subcellularLocation>
</comment>
<feature type="transmembrane region" description="Helical" evidence="8">
    <location>
        <begin position="213"/>
        <end position="233"/>
    </location>
</feature>
<dbReference type="STRING" id="2163413.A0A4P6XWI9"/>
<reference evidence="10" key="1">
    <citation type="submission" date="2019-03" db="EMBL/GenBank/DDBJ databases">
        <title>Snf2 controls pulcherriminic acid biosynthesis and connects pigmentation and antifungal activity of the yeast Metschnikowia pulcherrima.</title>
        <authorList>
            <person name="Gore-Lloyd D."/>
            <person name="Sumann I."/>
            <person name="Brachmann A.O."/>
            <person name="Schneeberger K."/>
            <person name="Ortiz-Merino R.A."/>
            <person name="Moreno-Beltran M."/>
            <person name="Schlaefli M."/>
            <person name="Kirner P."/>
            <person name="Santos Kron A."/>
            <person name="Wolfe K.H."/>
            <person name="Piel J."/>
            <person name="Ahrens C.H."/>
            <person name="Henk D."/>
            <person name="Freimoser F.M."/>
        </authorList>
    </citation>
    <scope>NUCLEOTIDE SEQUENCE [LARGE SCALE GENOMIC DNA]</scope>
    <source>
        <strain evidence="10">APC 1.2</strain>
    </source>
</reference>
<dbReference type="Proteomes" id="UP000292447">
    <property type="component" value="Chromosome VII"/>
</dbReference>
<feature type="transmembrane region" description="Helical" evidence="8">
    <location>
        <begin position="56"/>
        <end position="77"/>
    </location>
</feature>
<feature type="transmembrane region" description="Helical" evidence="8">
    <location>
        <begin position="438"/>
        <end position="457"/>
    </location>
</feature>
<keyword evidence="7 8" id="KW-0472">Membrane</keyword>
<evidence type="ECO:0000256" key="4">
    <source>
        <dbReference type="ARBA" id="ARBA00022502"/>
    </source>
</evidence>
<feature type="transmembrane region" description="Helical" evidence="8">
    <location>
        <begin position="320"/>
        <end position="338"/>
    </location>
</feature>
<dbReference type="AlphaFoldDB" id="A0A4P6XWI9"/>
<protein>
    <recommendedName>
        <fullName evidence="8">GPI-anchored wall transfer protein</fullName>
        <ecNumber evidence="8">2.3.-.-</ecNumber>
    </recommendedName>
</protein>
<dbReference type="Pfam" id="PF06423">
    <property type="entry name" value="GWT1"/>
    <property type="match status" value="1"/>
</dbReference>
<keyword evidence="8" id="KW-0808">Transferase</keyword>
<evidence type="ECO:0000256" key="8">
    <source>
        <dbReference type="RuleBase" id="RU280819"/>
    </source>
</evidence>
<comment type="pathway">
    <text evidence="2 8">Glycolipid biosynthesis; glycosylphosphatidylinositol-anchor biosynthesis.</text>
</comment>
<name>A0A4P6XWI9_9ASCO</name>
<feature type="transmembrane region" description="Helical" evidence="8">
    <location>
        <begin position="359"/>
        <end position="380"/>
    </location>
</feature>
<evidence type="ECO:0000256" key="3">
    <source>
        <dbReference type="ARBA" id="ARBA00007559"/>
    </source>
</evidence>
<dbReference type="InterPro" id="IPR009447">
    <property type="entry name" value="PIGW/GWT1"/>
</dbReference>
<evidence type="ECO:0000256" key="5">
    <source>
        <dbReference type="ARBA" id="ARBA00022692"/>
    </source>
</evidence>
<feature type="transmembrane region" description="Helical" evidence="8">
    <location>
        <begin position="278"/>
        <end position="300"/>
    </location>
</feature>
<keyword evidence="5 8" id="KW-0812">Transmembrane</keyword>
<dbReference type="GO" id="GO:0032216">
    <property type="term" value="F:glucosaminyl-phosphatidylinositol O-acyltransferase activity"/>
    <property type="evidence" value="ECO:0007669"/>
    <property type="project" value="TreeGrafter"/>
</dbReference>
<evidence type="ECO:0000313" key="9">
    <source>
        <dbReference type="EMBL" id="QBM90986.1"/>
    </source>
</evidence>
<keyword evidence="8" id="KW-0256">Endoplasmic reticulum</keyword>
<accession>A0A4P6XWI9</accession>
<keyword evidence="8" id="KW-0012">Acyltransferase</keyword>
<dbReference type="PANTHER" id="PTHR20661">
    <property type="entry name" value="PHOSPHATIDYLINOSITOL-GLYCAN BIOSYNTHESIS CLASS W PROTEIN"/>
    <property type="match status" value="1"/>
</dbReference>
<dbReference type="PANTHER" id="PTHR20661:SF0">
    <property type="entry name" value="PHOSPHATIDYLINOSITOL-GLYCAN BIOSYNTHESIS CLASS W PROTEIN"/>
    <property type="match status" value="1"/>
</dbReference>
<sequence>MSSLKDLKEKFVSDLTGGLVLEIYAVTGTALAALVARLCVDKYLVPKVHILSEFPILFILSFCFDVVIQLQAITILSGLVQKLYRTCGAICVGALVFNGVFGKILKVQKSQKSQKSQKTRHSAATPGQSHDSLGLIPYITAYRAQMLIITNLAILAVDFHVFPRRLAKVETWGTSMMDLGVGLFVFSMGLANSRSIIKSQLSRDKKRDSYFKLVYKNTLKALPVLSLGMIRLVSVKSLEYQEHVTEYGVHWNFFITLGLLPIFLGILDPVFAYVPRFLVALAIGVMYECVLQFGLARFVFDETNRNYNLLTLNKEGLASFVGYLSIFIFGQSFGSFVLTTKKIPNNLIGIGLLKKPRSWLTVSSTTGLIIASLVLFGLFNVSDEIAFTGTISRRLANLSYVLWVVSYNSVMLLCYNVAEKVVGPVNSRIFNAINRNGLAIFLAANLATGCINMYTNTLAASDGVAYTILIVYSLLWVSLALVLDHYRIYIKL</sequence>
<gene>
    <name evidence="9" type="primary">MPUL0G00260</name>
    <name evidence="9" type="ORF">METSCH_G00260</name>
</gene>
<feature type="transmembrane region" description="Helical" evidence="8">
    <location>
        <begin position="83"/>
        <end position="105"/>
    </location>
</feature>
<dbReference type="EC" id="2.3.-.-" evidence="8"/>
<feature type="transmembrane region" description="Helical" evidence="8">
    <location>
        <begin position="174"/>
        <end position="192"/>
    </location>
</feature>
<dbReference type="GO" id="GO:0005789">
    <property type="term" value="C:endoplasmic reticulum membrane"/>
    <property type="evidence" value="ECO:0007669"/>
    <property type="project" value="UniProtKB-SubCell"/>
</dbReference>
<evidence type="ECO:0000256" key="1">
    <source>
        <dbReference type="ARBA" id="ARBA00004477"/>
    </source>
</evidence>
<proteinExistence type="inferred from homology"/>
<evidence type="ECO:0000256" key="7">
    <source>
        <dbReference type="ARBA" id="ARBA00023136"/>
    </source>
</evidence>
<evidence type="ECO:0000256" key="6">
    <source>
        <dbReference type="ARBA" id="ARBA00022989"/>
    </source>
</evidence>
<evidence type="ECO:0000256" key="2">
    <source>
        <dbReference type="ARBA" id="ARBA00004687"/>
    </source>
</evidence>
<keyword evidence="4 8" id="KW-0337">GPI-anchor biosynthesis</keyword>
<organism evidence="9 10">
    <name type="scientific">Metschnikowia aff. pulcherrima</name>
    <dbReference type="NCBI Taxonomy" id="2163413"/>
    <lineage>
        <taxon>Eukaryota</taxon>
        <taxon>Fungi</taxon>
        <taxon>Dikarya</taxon>
        <taxon>Ascomycota</taxon>
        <taxon>Saccharomycotina</taxon>
        <taxon>Pichiomycetes</taxon>
        <taxon>Metschnikowiaceae</taxon>
        <taxon>Metschnikowia</taxon>
    </lineage>
</organism>
<feature type="transmembrane region" description="Helical" evidence="8">
    <location>
        <begin position="15"/>
        <end position="36"/>
    </location>
</feature>
<dbReference type="GO" id="GO:0006506">
    <property type="term" value="P:GPI anchor biosynthetic process"/>
    <property type="evidence" value="ECO:0007669"/>
    <property type="project" value="UniProtKB-UniPathway"/>
</dbReference>
<dbReference type="EMBL" id="CP034462">
    <property type="protein sequence ID" value="QBM90986.1"/>
    <property type="molecule type" value="Genomic_DNA"/>
</dbReference>
<dbReference type="GO" id="GO:0072659">
    <property type="term" value="P:protein localization to plasma membrane"/>
    <property type="evidence" value="ECO:0007669"/>
    <property type="project" value="TreeGrafter"/>
</dbReference>
<feature type="transmembrane region" description="Helical" evidence="8">
    <location>
        <begin position="463"/>
        <end position="483"/>
    </location>
</feature>
<comment type="function">
    <text evidence="8">A acetyltransferase, which acetylates the inositol ring of phosphatidylinositol during biosynthesis of GPI-anchor.</text>
</comment>
<feature type="transmembrane region" description="Helical" evidence="8">
    <location>
        <begin position="144"/>
        <end position="162"/>
    </location>
</feature>
<dbReference type="PIRSF" id="PIRSF017321">
    <property type="entry name" value="GWT1"/>
    <property type="match status" value="1"/>
</dbReference>
<keyword evidence="6 8" id="KW-1133">Transmembrane helix</keyword>
<dbReference type="UniPathway" id="UPA00196"/>